<evidence type="ECO:0000313" key="1">
    <source>
        <dbReference type="EMBL" id="RRT64125.1"/>
    </source>
</evidence>
<gene>
    <name evidence="1" type="ORF">B296_00042125</name>
</gene>
<name>A0A426ZJJ8_ENSVE</name>
<reference evidence="1 2" key="1">
    <citation type="journal article" date="2014" name="Agronomy (Basel)">
        <title>A Draft Genome Sequence for Ensete ventricosum, the Drought-Tolerant Tree Against Hunger.</title>
        <authorList>
            <person name="Harrison J."/>
            <person name="Moore K.A."/>
            <person name="Paszkiewicz K."/>
            <person name="Jones T."/>
            <person name="Grant M."/>
            <person name="Ambacheew D."/>
            <person name="Muzemil S."/>
            <person name="Studholme D.J."/>
        </authorList>
    </citation>
    <scope>NUCLEOTIDE SEQUENCE [LARGE SCALE GENOMIC DNA]</scope>
</reference>
<accession>A0A426ZJJ8</accession>
<comment type="caution">
    <text evidence="1">The sequence shown here is derived from an EMBL/GenBank/DDBJ whole genome shotgun (WGS) entry which is preliminary data.</text>
</comment>
<sequence>MAPEPEDDTNEKNPRPLDEDDIALLKTYVSCPSSAASPSLSFPLFDLSSNLLFPLPSSLRLQVRVVRRFFIKNQCLFLFPLSFLISSRIFRFPLRRFFPPFGTKIESFCPFFFKKLLIF</sequence>
<proteinExistence type="predicted"/>
<dbReference type="AlphaFoldDB" id="A0A426ZJJ8"/>
<organism evidence="1 2">
    <name type="scientific">Ensete ventricosum</name>
    <name type="common">Abyssinian banana</name>
    <name type="synonym">Musa ensete</name>
    <dbReference type="NCBI Taxonomy" id="4639"/>
    <lineage>
        <taxon>Eukaryota</taxon>
        <taxon>Viridiplantae</taxon>
        <taxon>Streptophyta</taxon>
        <taxon>Embryophyta</taxon>
        <taxon>Tracheophyta</taxon>
        <taxon>Spermatophyta</taxon>
        <taxon>Magnoliopsida</taxon>
        <taxon>Liliopsida</taxon>
        <taxon>Zingiberales</taxon>
        <taxon>Musaceae</taxon>
        <taxon>Ensete</taxon>
    </lineage>
</organism>
<dbReference type="EMBL" id="AMZH03006317">
    <property type="protein sequence ID" value="RRT64125.1"/>
    <property type="molecule type" value="Genomic_DNA"/>
</dbReference>
<protein>
    <submittedName>
        <fullName evidence="1">Uncharacterized protein</fullName>
    </submittedName>
</protein>
<dbReference type="Proteomes" id="UP000287651">
    <property type="component" value="Unassembled WGS sequence"/>
</dbReference>
<evidence type="ECO:0000313" key="2">
    <source>
        <dbReference type="Proteomes" id="UP000287651"/>
    </source>
</evidence>